<dbReference type="PANTHER" id="PTHR28259:SF1">
    <property type="entry name" value="FLUORIDE EXPORT PROTEIN 1-RELATED"/>
    <property type="match status" value="1"/>
</dbReference>
<evidence type="ECO:0000256" key="5">
    <source>
        <dbReference type="ARBA" id="ARBA00022989"/>
    </source>
</evidence>
<keyword evidence="12" id="KW-0479">Metal-binding</keyword>
<comment type="similarity">
    <text evidence="10 12">Belongs to the fluoride channel Fluc/FEX (TC 1.A.43) family.</text>
</comment>
<dbReference type="InterPro" id="IPR003691">
    <property type="entry name" value="FluC"/>
</dbReference>
<dbReference type="PANTHER" id="PTHR28259">
    <property type="entry name" value="FLUORIDE EXPORT PROTEIN 1-RELATED"/>
    <property type="match status" value="1"/>
</dbReference>
<dbReference type="HAMAP" id="MF_00454">
    <property type="entry name" value="FluC"/>
    <property type="match status" value="1"/>
</dbReference>
<evidence type="ECO:0000256" key="11">
    <source>
        <dbReference type="ARBA" id="ARBA00035585"/>
    </source>
</evidence>
<evidence type="ECO:0000313" key="13">
    <source>
        <dbReference type="EMBL" id="WBA08674.1"/>
    </source>
</evidence>
<evidence type="ECO:0000256" key="12">
    <source>
        <dbReference type="HAMAP-Rule" id="MF_00454"/>
    </source>
</evidence>
<feature type="binding site" evidence="12">
    <location>
        <position position="78"/>
    </location>
    <ligand>
        <name>Na(+)</name>
        <dbReference type="ChEBI" id="CHEBI:29101"/>
        <note>structural</note>
    </ligand>
</feature>
<evidence type="ECO:0000256" key="4">
    <source>
        <dbReference type="ARBA" id="ARBA00022692"/>
    </source>
</evidence>
<keyword evidence="6 12" id="KW-0915">Sodium</keyword>
<comment type="catalytic activity">
    <reaction evidence="11">
        <text>fluoride(in) = fluoride(out)</text>
        <dbReference type="Rhea" id="RHEA:76159"/>
        <dbReference type="ChEBI" id="CHEBI:17051"/>
    </reaction>
    <physiologicalReaction direction="left-to-right" evidence="11">
        <dbReference type="Rhea" id="RHEA:76160"/>
    </physiologicalReaction>
</comment>
<organism evidence="13 14">
    <name type="scientific">Salinivibrio kushneri</name>
    <dbReference type="NCBI Taxonomy" id="1908198"/>
    <lineage>
        <taxon>Bacteria</taxon>
        <taxon>Pseudomonadati</taxon>
        <taxon>Pseudomonadota</taxon>
        <taxon>Gammaproteobacteria</taxon>
        <taxon>Vibrionales</taxon>
        <taxon>Vibrionaceae</taxon>
        <taxon>Salinivibrio</taxon>
    </lineage>
</organism>
<dbReference type="NCBIfam" id="NF010796">
    <property type="entry name" value="PRK14200.1"/>
    <property type="match status" value="1"/>
</dbReference>
<evidence type="ECO:0000256" key="3">
    <source>
        <dbReference type="ARBA" id="ARBA00022519"/>
    </source>
</evidence>
<keyword evidence="8 12" id="KW-0472">Membrane</keyword>
<dbReference type="Proteomes" id="UP001164748">
    <property type="component" value="Chromosome"/>
</dbReference>
<evidence type="ECO:0000256" key="1">
    <source>
        <dbReference type="ARBA" id="ARBA00004651"/>
    </source>
</evidence>
<evidence type="ECO:0000256" key="2">
    <source>
        <dbReference type="ARBA" id="ARBA00022475"/>
    </source>
</evidence>
<dbReference type="Pfam" id="PF02537">
    <property type="entry name" value="CRCB"/>
    <property type="match status" value="1"/>
</dbReference>
<feature type="transmembrane region" description="Helical" evidence="12">
    <location>
        <begin position="38"/>
        <end position="56"/>
    </location>
</feature>
<keyword evidence="3" id="KW-0997">Cell inner membrane</keyword>
<keyword evidence="7 12" id="KW-0406">Ion transport</keyword>
<dbReference type="GO" id="GO:0140114">
    <property type="term" value="P:cellular detoxification of fluoride"/>
    <property type="evidence" value="ECO:0007669"/>
    <property type="project" value="UniProtKB-UniRule"/>
</dbReference>
<evidence type="ECO:0000256" key="7">
    <source>
        <dbReference type="ARBA" id="ARBA00023065"/>
    </source>
</evidence>
<evidence type="ECO:0000256" key="9">
    <source>
        <dbReference type="ARBA" id="ARBA00023303"/>
    </source>
</evidence>
<proteinExistence type="inferred from homology"/>
<keyword evidence="4 12" id="KW-0812">Transmembrane</keyword>
<dbReference type="AlphaFoldDB" id="A0AA47LRE4"/>
<name>A0AA47LRE4_9GAMM</name>
<comment type="subcellular location">
    <subcellularLocation>
        <location evidence="1 12">Cell membrane</location>
        <topology evidence="1 12">Multi-pass membrane protein</topology>
    </subcellularLocation>
</comment>
<keyword evidence="2 12" id="KW-1003">Cell membrane</keyword>
<evidence type="ECO:0000256" key="8">
    <source>
        <dbReference type="ARBA" id="ARBA00023136"/>
    </source>
</evidence>
<comment type="function">
    <text evidence="12">Fluoride-specific ion channel. Important for reducing fluoride concentration in the cell, thus reducing its toxicity.</text>
</comment>
<dbReference type="EMBL" id="CP114588">
    <property type="protein sequence ID" value="WBA08674.1"/>
    <property type="molecule type" value="Genomic_DNA"/>
</dbReference>
<feature type="binding site" evidence="12">
    <location>
        <position position="75"/>
    </location>
    <ligand>
        <name>Na(+)</name>
        <dbReference type="ChEBI" id="CHEBI:29101"/>
        <note>structural</note>
    </ligand>
</feature>
<feature type="transmembrane region" description="Helical" evidence="12">
    <location>
        <begin position="103"/>
        <end position="122"/>
    </location>
</feature>
<gene>
    <name evidence="12 13" type="primary">crcB</name>
    <name evidence="12" type="synonym">fluC</name>
    <name evidence="13" type="ORF">N8M53_00130</name>
</gene>
<feature type="transmembrane region" description="Helical" evidence="12">
    <location>
        <begin position="68"/>
        <end position="91"/>
    </location>
</feature>
<reference evidence="13" key="1">
    <citation type="submission" date="2022-09" db="EMBL/GenBank/DDBJ databases">
        <authorList>
            <person name="Li Z.-J."/>
        </authorList>
    </citation>
    <scope>NUCLEOTIDE SEQUENCE</scope>
    <source>
        <strain evidence="13">TGB11</strain>
    </source>
</reference>
<evidence type="ECO:0000313" key="14">
    <source>
        <dbReference type="Proteomes" id="UP001164748"/>
    </source>
</evidence>
<evidence type="ECO:0000256" key="10">
    <source>
        <dbReference type="ARBA" id="ARBA00035120"/>
    </source>
</evidence>
<accession>A0AA47LRE4</accession>
<protein>
    <recommendedName>
        <fullName evidence="12">Fluoride-specific ion channel FluC</fullName>
    </recommendedName>
</protein>
<dbReference type="GO" id="GO:0046872">
    <property type="term" value="F:metal ion binding"/>
    <property type="evidence" value="ECO:0007669"/>
    <property type="project" value="UniProtKB-KW"/>
</dbReference>
<keyword evidence="5 12" id="KW-1133">Transmembrane helix</keyword>
<evidence type="ECO:0000256" key="6">
    <source>
        <dbReference type="ARBA" id="ARBA00023053"/>
    </source>
</evidence>
<keyword evidence="9 12" id="KW-0407">Ion channel</keyword>
<keyword evidence="12" id="KW-0813">Transport</keyword>
<dbReference type="RefSeq" id="WP_069586806.1">
    <property type="nucleotide sequence ID" value="NZ_CP114588.1"/>
</dbReference>
<sequence>MVSILWVGLGGALGASSRFLVSEWSVAVFGRGFPYGTLMVNVLGSLAMGVFLAAMSQELIAPVPWRQLIAIGFLGAFTTFSTFSVDTLLLFQHGETVKALLNVGLNLALCLGAAAMGAWLLGRITG</sequence>
<dbReference type="GO" id="GO:0062054">
    <property type="term" value="F:fluoride channel activity"/>
    <property type="evidence" value="ECO:0007669"/>
    <property type="project" value="UniProtKB-UniRule"/>
</dbReference>
<dbReference type="GO" id="GO:0005886">
    <property type="term" value="C:plasma membrane"/>
    <property type="evidence" value="ECO:0007669"/>
    <property type="project" value="UniProtKB-SubCell"/>
</dbReference>
<dbReference type="NCBIfam" id="TIGR00494">
    <property type="entry name" value="crcB"/>
    <property type="match status" value="1"/>
</dbReference>
<comment type="activity regulation">
    <text evidence="12">Na(+) is not transported, but it plays an essential structural role and its presence is essential for fluoride channel function.</text>
</comment>